<dbReference type="PANTHER" id="PTHR24300:SF375">
    <property type="entry name" value="CYTOCHROME P450 FAMILY"/>
    <property type="match status" value="1"/>
</dbReference>
<evidence type="ECO:0000256" key="2">
    <source>
        <dbReference type="ARBA" id="ARBA00003690"/>
    </source>
</evidence>
<proteinExistence type="inferred from homology"/>
<dbReference type="GO" id="GO:0005789">
    <property type="term" value="C:endoplasmic reticulum membrane"/>
    <property type="evidence" value="ECO:0007669"/>
    <property type="project" value="UniProtKB-SubCell"/>
</dbReference>
<dbReference type="Pfam" id="PF00067">
    <property type="entry name" value="p450"/>
    <property type="match status" value="1"/>
</dbReference>
<evidence type="ECO:0000256" key="5">
    <source>
        <dbReference type="ARBA" id="ARBA00010617"/>
    </source>
</evidence>
<evidence type="ECO:0000256" key="10">
    <source>
        <dbReference type="ARBA" id="ARBA00023002"/>
    </source>
</evidence>
<comment type="subcellular location">
    <subcellularLocation>
        <location evidence="4">Endoplasmic reticulum membrane</location>
        <topology evidence="4">Peripheral membrane protein</topology>
    </subcellularLocation>
    <subcellularLocation>
        <location evidence="3">Microsome membrane</location>
        <topology evidence="3">Peripheral membrane protein</topology>
    </subcellularLocation>
</comment>
<organism evidence="15 16">
    <name type="scientific">Allacma fusca</name>
    <dbReference type="NCBI Taxonomy" id="39272"/>
    <lineage>
        <taxon>Eukaryota</taxon>
        <taxon>Metazoa</taxon>
        <taxon>Ecdysozoa</taxon>
        <taxon>Arthropoda</taxon>
        <taxon>Hexapoda</taxon>
        <taxon>Collembola</taxon>
        <taxon>Symphypleona</taxon>
        <taxon>Sminthuridae</taxon>
        <taxon>Allacma</taxon>
    </lineage>
</organism>
<dbReference type="InterPro" id="IPR001128">
    <property type="entry name" value="Cyt_P450"/>
</dbReference>
<sequence>MGYKTKVWIDFSATSVLYCVNPNTYGFGFSNYVNAEQKFFLIKNLKTFGENGRYLEGRLNYEISCFFETLKPGTAIPIRYLFTHTVLNSVWGIVMGYTFKQGDPQMEILCDLAERVTAIEGMVESVGMFNPWLSNLMPDFTGVTSWIQAYRGLCDFVEGKANDRKQTRVKGQPRDITDAYIDRVEDTKDPASTFFPAKKFFPHSMAAVLVGALDTTSTALEWIIFYLAKYQDVQRKLQQEILEVASKTGQPALSDRPNLPYTEAVIHEVLRITGLVPMALPHYTSVDAEVSGYFIPKDTLLIQNTWGIQHDPEVWDEPEEFRPERFLDENRKFRKNENLLIFGTGKRSCLGESIARDQLSLFVARMFQRFSVQYSGKPPSEHGKHGVVIHAEPFSAIFTEI</sequence>
<keyword evidence="10 14" id="KW-0560">Oxidoreductase</keyword>
<evidence type="ECO:0000256" key="11">
    <source>
        <dbReference type="ARBA" id="ARBA00023004"/>
    </source>
</evidence>
<gene>
    <name evidence="15" type="ORF">AFUS01_LOCUS8262</name>
</gene>
<dbReference type="Proteomes" id="UP000708208">
    <property type="component" value="Unassembled WGS sequence"/>
</dbReference>
<evidence type="ECO:0000256" key="6">
    <source>
        <dbReference type="ARBA" id="ARBA00022617"/>
    </source>
</evidence>
<dbReference type="PANTHER" id="PTHR24300">
    <property type="entry name" value="CYTOCHROME P450 508A4-RELATED"/>
    <property type="match status" value="1"/>
</dbReference>
<evidence type="ECO:0000256" key="12">
    <source>
        <dbReference type="ARBA" id="ARBA00023033"/>
    </source>
</evidence>
<dbReference type="GO" id="GO:0006082">
    <property type="term" value="P:organic acid metabolic process"/>
    <property type="evidence" value="ECO:0007669"/>
    <property type="project" value="TreeGrafter"/>
</dbReference>
<evidence type="ECO:0008006" key="17">
    <source>
        <dbReference type="Google" id="ProtNLM"/>
    </source>
</evidence>
<reference evidence="15" key="1">
    <citation type="submission" date="2021-06" db="EMBL/GenBank/DDBJ databases">
        <authorList>
            <person name="Hodson N. C."/>
            <person name="Mongue J. A."/>
            <person name="Jaron S. K."/>
        </authorList>
    </citation>
    <scope>NUCLEOTIDE SEQUENCE</scope>
</reference>
<comment type="caution">
    <text evidence="15">The sequence shown here is derived from an EMBL/GenBank/DDBJ whole genome shotgun (WGS) entry which is preliminary data.</text>
</comment>
<dbReference type="FunFam" id="1.10.630.10:FF:000238">
    <property type="entry name" value="Cytochrome P450 2A6"/>
    <property type="match status" value="1"/>
</dbReference>
<dbReference type="InterPro" id="IPR050182">
    <property type="entry name" value="Cytochrome_P450_fam2"/>
</dbReference>
<evidence type="ECO:0000256" key="13">
    <source>
        <dbReference type="ARBA" id="ARBA00023136"/>
    </source>
</evidence>
<comment type="function">
    <text evidence="2">May be involved in the metabolism of insect hormones and in the breakdown of synthetic insecticides.</text>
</comment>
<keyword evidence="11 14" id="KW-0408">Iron</keyword>
<evidence type="ECO:0000313" key="16">
    <source>
        <dbReference type="Proteomes" id="UP000708208"/>
    </source>
</evidence>
<dbReference type="PROSITE" id="PS00086">
    <property type="entry name" value="CYTOCHROME_P450"/>
    <property type="match status" value="1"/>
</dbReference>
<keyword evidence="12 14" id="KW-0503">Monooxygenase</keyword>
<keyword evidence="6 14" id="KW-0349">Heme</keyword>
<dbReference type="GO" id="GO:0006805">
    <property type="term" value="P:xenobiotic metabolic process"/>
    <property type="evidence" value="ECO:0007669"/>
    <property type="project" value="TreeGrafter"/>
</dbReference>
<dbReference type="OrthoDB" id="1470350at2759"/>
<evidence type="ECO:0000256" key="14">
    <source>
        <dbReference type="RuleBase" id="RU000461"/>
    </source>
</evidence>
<comment type="similarity">
    <text evidence="5 14">Belongs to the cytochrome P450 family.</text>
</comment>
<keyword evidence="9" id="KW-0492">Microsome</keyword>
<evidence type="ECO:0000313" key="15">
    <source>
        <dbReference type="EMBL" id="CAG7718903.1"/>
    </source>
</evidence>
<dbReference type="GO" id="GO:0020037">
    <property type="term" value="F:heme binding"/>
    <property type="evidence" value="ECO:0007669"/>
    <property type="project" value="InterPro"/>
</dbReference>
<evidence type="ECO:0000256" key="3">
    <source>
        <dbReference type="ARBA" id="ARBA00004174"/>
    </source>
</evidence>
<dbReference type="AlphaFoldDB" id="A0A8J2JEU3"/>
<evidence type="ECO:0000256" key="1">
    <source>
        <dbReference type="ARBA" id="ARBA00001971"/>
    </source>
</evidence>
<evidence type="ECO:0000256" key="9">
    <source>
        <dbReference type="ARBA" id="ARBA00022848"/>
    </source>
</evidence>
<protein>
    <recommendedName>
        <fullName evidence="17">Cytochrome P450</fullName>
    </recommendedName>
</protein>
<dbReference type="GO" id="GO:0016712">
    <property type="term" value="F:oxidoreductase activity, acting on paired donors, with incorporation or reduction of molecular oxygen, reduced flavin or flavoprotein as one donor, and incorporation of one atom of oxygen"/>
    <property type="evidence" value="ECO:0007669"/>
    <property type="project" value="TreeGrafter"/>
</dbReference>
<evidence type="ECO:0000256" key="7">
    <source>
        <dbReference type="ARBA" id="ARBA00022723"/>
    </source>
</evidence>
<name>A0A8J2JEU3_9HEXA</name>
<keyword evidence="8" id="KW-0256">Endoplasmic reticulum</keyword>
<evidence type="ECO:0000256" key="4">
    <source>
        <dbReference type="ARBA" id="ARBA00004406"/>
    </source>
</evidence>
<dbReference type="EMBL" id="CAJVCH010057007">
    <property type="protein sequence ID" value="CAG7718903.1"/>
    <property type="molecule type" value="Genomic_DNA"/>
</dbReference>
<dbReference type="GO" id="GO:0005506">
    <property type="term" value="F:iron ion binding"/>
    <property type="evidence" value="ECO:0007669"/>
    <property type="project" value="InterPro"/>
</dbReference>
<keyword evidence="16" id="KW-1185">Reference proteome</keyword>
<keyword evidence="13" id="KW-0472">Membrane</keyword>
<accession>A0A8J2JEU3</accession>
<evidence type="ECO:0000256" key="8">
    <source>
        <dbReference type="ARBA" id="ARBA00022824"/>
    </source>
</evidence>
<dbReference type="InterPro" id="IPR017972">
    <property type="entry name" value="Cyt_P450_CS"/>
</dbReference>
<keyword evidence="7 14" id="KW-0479">Metal-binding</keyword>
<comment type="cofactor">
    <cofactor evidence="1">
        <name>heme</name>
        <dbReference type="ChEBI" id="CHEBI:30413"/>
    </cofactor>
</comment>